<evidence type="ECO:0000313" key="2">
    <source>
        <dbReference type="Proteomes" id="UP001236369"/>
    </source>
</evidence>
<dbReference type="RefSeq" id="WP_238249907.1">
    <property type="nucleotide sequence ID" value="NZ_BPQX01000035.1"/>
</dbReference>
<accession>A0ABU0HUH6</accession>
<dbReference type="EMBL" id="JAUSVV010000022">
    <property type="protein sequence ID" value="MDQ0445154.1"/>
    <property type="molecule type" value="Genomic_DNA"/>
</dbReference>
<sequence length="182" mass="21427">MSDTAIISAVAAFVALVAAGIAYGQWQTAKWKLAADLYPLRHAAYLKIMEAFEFWYRQGPMTSERVEKFENAFLSARFLFGRDLRKKFDMIRSEVVRLANTEAMIAHCDDALEKRLDIDEFTEEKNELRWKEVQLITTKLYNFYIDEEIFVPYLALEYKNPSRRIFGLRRHQPKIASEDQER</sequence>
<proteinExistence type="predicted"/>
<keyword evidence="2" id="KW-1185">Reference proteome</keyword>
<comment type="caution">
    <text evidence="1">The sequence shown here is derived from an EMBL/GenBank/DDBJ whole genome shotgun (WGS) entry which is preliminary data.</text>
</comment>
<dbReference type="Proteomes" id="UP001236369">
    <property type="component" value="Unassembled WGS sequence"/>
</dbReference>
<protein>
    <recommendedName>
        <fullName evidence="3">DUF4760 domain-containing protein</fullName>
    </recommendedName>
</protein>
<gene>
    <name evidence="1" type="ORF">QO016_004681</name>
</gene>
<organism evidence="1 2">
    <name type="scientific">Methylobacterium persicinum</name>
    <dbReference type="NCBI Taxonomy" id="374426"/>
    <lineage>
        <taxon>Bacteria</taxon>
        <taxon>Pseudomonadati</taxon>
        <taxon>Pseudomonadota</taxon>
        <taxon>Alphaproteobacteria</taxon>
        <taxon>Hyphomicrobiales</taxon>
        <taxon>Methylobacteriaceae</taxon>
        <taxon>Methylobacterium</taxon>
    </lineage>
</organism>
<evidence type="ECO:0000313" key="1">
    <source>
        <dbReference type="EMBL" id="MDQ0445154.1"/>
    </source>
</evidence>
<name>A0ABU0HUH6_9HYPH</name>
<reference evidence="1 2" key="1">
    <citation type="submission" date="2023-07" db="EMBL/GenBank/DDBJ databases">
        <title>Genomic Encyclopedia of Type Strains, Phase IV (KMG-IV): sequencing the most valuable type-strain genomes for metagenomic binning, comparative biology and taxonomic classification.</title>
        <authorList>
            <person name="Goeker M."/>
        </authorList>
    </citation>
    <scope>NUCLEOTIDE SEQUENCE [LARGE SCALE GENOMIC DNA]</scope>
    <source>
        <strain evidence="1 2">DSM 19562</strain>
    </source>
</reference>
<evidence type="ECO:0008006" key="3">
    <source>
        <dbReference type="Google" id="ProtNLM"/>
    </source>
</evidence>